<reference evidence="9 10" key="1">
    <citation type="submission" date="2014-05" db="EMBL/GenBank/DDBJ databases">
        <title>Draft Genome Sequence of Kitasatospora cheerisanensis KCTC 2395.</title>
        <authorList>
            <person name="Nam D.H."/>
        </authorList>
    </citation>
    <scope>NUCLEOTIDE SEQUENCE [LARGE SCALE GENOMIC DNA]</scope>
    <source>
        <strain evidence="9 10">KCTC 2395</strain>
    </source>
</reference>
<dbReference type="eggNOG" id="COG0011">
    <property type="taxonomic scope" value="Bacteria"/>
</dbReference>
<feature type="compositionally biased region" description="Basic residues" evidence="7">
    <location>
        <begin position="117"/>
        <end position="144"/>
    </location>
</feature>
<organism evidence="9 10">
    <name type="scientific">Kitasatospora cheerisanensis KCTC 2395</name>
    <dbReference type="NCBI Taxonomy" id="1348663"/>
    <lineage>
        <taxon>Bacteria</taxon>
        <taxon>Bacillati</taxon>
        <taxon>Actinomycetota</taxon>
        <taxon>Actinomycetes</taxon>
        <taxon>Kitasatosporales</taxon>
        <taxon>Streptomycetaceae</taxon>
        <taxon>Kitasatospora</taxon>
    </lineage>
</organism>
<evidence type="ECO:0000256" key="3">
    <source>
        <dbReference type="ARBA" id="ARBA00012257"/>
    </source>
</evidence>
<dbReference type="Gene3D" id="1.10.3330.10">
    <property type="entry name" value="Oxo-4-hydroxy-4-carboxy-5-ureidoimidazoline decarboxylase"/>
    <property type="match status" value="1"/>
</dbReference>
<keyword evidence="4" id="KW-0659">Purine metabolism</keyword>
<evidence type="ECO:0000256" key="7">
    <source>
        <dbReference type="SAM" id="MobiDB-lite"/>
    </source>
</evidence>
<evidence type="ECO:0000256" key="4">
    <source>
        <dbReference type="ARBA" id="ARBA00022631"/>
    </source>
</evidence>
<sequence>MVEFTTEPFDLDGFPAHADAARRAAADAGLAVAVGPFGTSAEGDAEQALAAVARLLRETLAAGANRISLQVSVLPDGEAPPVTGRQEPPAGPQEGARSERCPGPPARRRPEAAAGGGRRHRARPGRGPRRGRRAGLGGRARRRGAAAAPEQRAGPAAGRDGPAVRRPAAGRARPDGEAAGGRPAGGTRGVHRPPRGGDRRVGARCQPVHGVQLPEPAGEVLTRRALPGGSQPVPGARPGAPVRRRKQFNKVLTACCGRPSLCGWHRFPGGPSRDQATPRPRCPRRAGRHRADRTPGAPAGDLLQPRLGRRRRGRPPLVRPHRTARRQRRGDRRPLPADLHDALAGHAPLGAPRAGDAASEREQSGLRGAERGVLRELSEANAAYEARFGHVFLACATGRSADALLAALRERLPNDAATEAGVVREELRRINELRLDRLLGTP</sequence>
<evidence type="ECO:0000256" key="5">
    <source>
        <dbReference type="ARBA" id="ARBA00022793"/>
    </source>
</evidence>
<dbReference type="InterPro" id="IPR029756">
    <property type="entry name" value="MTH1187/YkoF-like"/>
</dbReference>
<dbReference type="HOGENOM" id="CLU_619331_0_0_11"/>
<dbReference type="InterPro" id="IPR018020">
    <property type="entry name" value="OHCU_decarboxylase"/>
</dbReference>
<feature type="compositionally biased region" description="Basic residues" evidence="7">
    <location>
        <begin position="281"/>
        <end position="291"/>
    </location>
</feature>
<protein>
    <recommendedName>
        <fullName evidence="3">2-oxo-4-hydroxy-4-carboxy-5-ureidoimidazoline decarboxylase</fullName>
        <ecNumber evidence="3">4.1.1.97</ecNumber>
    </recommendedName>
</protein>
<evidence type="ECO:0000256" key="6">
    <source>
        <dbReference type="ARBA" id="ARBA00023239"/>
    </source>
</evidence>
<feature type="domain" description="Oxo-4-hydroxy-4-carboxy-5-ureidoimidazoline decarboxylase" evidence="8">
    <location>
        <begin position="337"/>
        <end position="436"/>
    </location>
</feature>
<evidence type="ECO:0000256" key="1">
    <source>
        <dbReference type="ARBA" id="ARBA00001163"/>
    </source>
</evidence>
<dbReference type="Proteomes" id="UP000027178">
    <property type="component" value="Unassembled WGS sequence"/>
</dbReference>
<dbReference type="GO" id="GO:0006144">
    <property type="term" value="P:purine nucleobase metabolic process"/>
    <property type="evidence" value="ECO:0007669"/>
    <property type="project" value="UniProtKB-KW"/>
</dbReference>
<comment type="catalytic activity">
    <reaction evidence="1">
        <text>5-hydroxy-2-oxo-4-ureido-2,5-dihydro-1H-imidazole-5-carboxylate + H(+) = (S)-allantoin + CO2</text>
        <dbReference type="Rhea" id="RHEA:26301"/>
        <dbReference type="ChEBI" id="CHEBI:15378"/>
        <dbReference type="ChEBI" id="CHEBI:15678"/>
        <dbReference type="ChEBI" id="CHEBI:16526"/>
        <dbReference type="ChEBI" id="CHEBI:58639"/>
        <dbReference type="EC" id="4.1.1.97"/>
    </reaction>
</comment>
<feature type="compositionally biased region" description="Basic and acidic residues" evidence="7">
    <location>
        <begin position="358"/>
        <end position="369"/>
    </location>
</feature>
<dbReference type="GO" id="GO:0019628">
    <property type="term" value="P:urate catabolic process"/>
    <property type="evidence" value="ECO:0007669"/>
    <property type="project" value="TreeGrafter"/>
</dbReference>
<dbReference type="SUPFAM" id="SSF158694">
    <property type="entry name" value="UraD-Like"/>
    <property type="match status" value="1"/>
</dbReference>
<proteinExistence type="predicted"/>
<dbReference type="SUPFAM" id="SSF89957">
    <property type="entry name" value="MTH1187/YkoF-like"/>
    <property type="match status" value="1"/>
</dbReference>
<dbReference type="eggNOG" id="COG3195">
    <property type="taxonomic scope" value="Bacteria"/>
</dbReference>
<keyword evidence="5" id="KW-0210">Decarboxylase</keyword>
<name>A0A066YP92_9ACTN</name>
<dbReference type="AlphaFoldDB" id="A0A066YP92"/>
<dbReference type="PATRIC" id="fig|1348663.4.peg.6302"/>
<comment type="pathway">
    <text evidence="2">Purine metabolism; urate degradation; (S)-allantoin from urate: step 3/3.</text>
</comment>
<dbReference type="EC" id="4.1.1.97" evidence="3"/>
<evidence type="ECO:0000256" key="2">
    <source>
        <dbReference type="ARBA" id="ARBA00004754"/>
    </source>
</evidence>
<gene>
    <name evidence="9" type="ORF">KCH_65140</name>
</gene>
<evidence type="ECO:0000313" key="9">
    <source>
        <dbReference type="EMBL" id="KDN81794.1"/>
    </source>
</evidence>
<comment type="caution">
    <text evidence="9">The sequence shown here is derived from an EMBL/GenBank/DDBJ whole genome shotgun (WGS) entry which is preliminary data.</text>
</comment>
<dbReference type="PANTHER" id="PTHR43466">
    <property type="entry name" value="2-OXO-4-HYDROXY-4-CARBOXY-5-UREIDOIMIDAZOLINE DECARBOXYLASE-RELATED"/>
    <property type="match status" value="1"/>
</dbReference>
<feature type="compositionally biased region" description="Basic and acidic residues" evidence="7">
    <location>
        <begin position="332"/>
        <end position="343"/>
    </location>
</feature>
<accession>A0A066YP92</accession>
<dbReference type="GO" id="GO:0051997">
    <property type="term" value="F:2-oxo-4-hydroxy-4-carboxy-5-ureidoimidazoline decarboxylase activity"/>
    <property type="evidence" value="ECO:0007669"/>
    <property type="project" value="UniProtKB-EC"/>
</dbReference>
<feature type="compositionally biased region" description="Gly residues" evidence="7">
    <location>
        <begin position="178"/>
        <end position="188"/>
    </location>
</feature>
<keyword evidence="6" id="KW-0456">Lyase</keyword>
<evidence type="ECO:0000259" key="8">
    <source>
        <dbReference type="Pfam" id="PF09349"/>
    </source>
</evidence>
<feature type="region of interest" description="Disordered" evidence="7">
    <location>
        <begin position="268"/>
        <end position="369"/>
    </location>
</feature>
<evidence type="ECO:0000313" key="10">
    <source>
        <dbReference type="Proteomes" id="UP000027178"/>
    </source>
</evidence>
<dbReference type="EMBL" id="JNBY01000131">
    <property type="protein sequence ID" value="KDN81794.1"/>
    <property type="molecule type" value="Genomic_DNA"/>
</dbReference>
<dbReference type="PANTHER" id="PTHR43466:SF1">
    <property type="entry name" value="2-OXO-4-HYDROXY-4-CARBOXY-5-UREIDOIMIDAZOLINE DECARBOXYLASE-RELATED"/>
    <property type="match status" value="1"/>
</dbReference>
<feature type="compositionally biased region" description="Basic residues" evidence="7">
    <location>
        <begin position="307"/>
        <end position="331"/>
    </location>
</feature>
<feature type="compositionally biased region" description="Low complexity" evidence="7">
    <location>
        <begin position="145"/>
        <end position="171"/>
    </location>
</feature>
<dbReference type="InterPro" id="IPR036778">
    <property type="entry name" value="OHCU_decarboxylase_sf"/>
</dbReference>
<feature type="region of interest" description="Disordered" evidence="7">
    <location>
        <begin position="75"/>
        <end position="202"/>
    </location>
</feature>
<dbReference type="Pfam" id="PF09349">
    <property type="entry name" value="OHCU_decarbox"/>
    <property type="match status" value="1"/>
</dbReference>
<keyword evidence="10" id="KW-1185">Reference proteome</keyword>